<dbReference type="Gene3D" id="3.40.30.10">
    <property type="entry name" value="Glutaredoxin"/>
    <property type="match status" value="1"/>
</dbReference>
<dbReference type="PANTHER" id="PTHR42801">
    <property type="entry name" value="THIOREDOXIN-DEPENDENT PEROXIDE REDUCTASE"/>
    <property type="match status" value="1"/>
</dbReference>
<name>A0ABW6M6B2_9ACTN</name>
<proteinExistence type="inferred from homology"/>
<evidence type="ECO:0000256" key="4">
    <source>
        <dbReference type="ARBA" id="ARBA00022862"/>
    </source>
</evidence>
<dbReference type="EMBL" id="JBIAHM010000008">
    <property type="protein sequence ID" value="MFE9601680.1"/>
    <property type="molecule type" value="Genomic_DNA"/>
</dbReference>
<dbReference type="InterPro" id="IPR036249">
    <property type="entry name" value="Thioredoxin-like_sf"/>
</dbReference>
<dbReference type="Proteomes" id="UP001601303">
    <property type="component" value="Unassembled WGS sequence"/>
</dbReference>
<comment type="function">
    <text evidence="1">Thiol-specific peroxidase that catalyzes the reduction of hydrogen peroxide and organic hydroperoxides to water and alcohols, respectively. Plays a role in cell protection against oxidative stress by detoxifying peroxides and as sensor of hydrogen peroxide-mediated signaling events.</text>
</comment>
<dbReference type="CDD" id="cd02970">
    <property type="entry name" value="PRX_like2"/>
    <property type="match status" value="1"/>
</dbReference>
<dbReference type="InterPro" id="IPR000866">
    <property type="entry name" value="AhpC/TSA"/>
</dbReference>
<evidence type="ECO:0000256" key="11">
    <source>
        <dbReference type="ARBA" id="ARBA00049091"/>
    </source>
</evidence>
<comment type="catalytic activity">
    <reaction evidence="11">
        <text>a hydroperoxide + [thioredoxin]-dithiol = an alcohol + [thioredoxin]-disulfide + H2O</text>
        <dbReference type="Rhea" id="RHEA:62620"/>
        <dbReference type="Rhea" id="RHEA-COMP:10698"/>
        <dbReference type="Rhea" id="RHEA-COMP:10700"/>
        <dbReference type="ChEBI" id="CHEBI:15377"/>
        <dbReference type="ChEBI" id="CHEBI:29950"/>
        <dbReference type="ChEBI" id="CHEBI:30879"/>
        <dbReference type="ChEBI" id="CHEBI:35924"/>
        <dbReference type="ChEBI" id="CHEBI:50058"/>
        <dbReference type="EC" id="1.11.1.24"/>
    </reaction>
</comment>
<evidence type="ECO:0000256" key="10">
    <source>
        <dbReference type="ARBA" id="ARBA00041373"/>
    </source>
</evidence>
<organism evidence="13 14">
    <name type="scientific">Streptomyces hokutonensis</name>
    <dbReference type="NCBI Taxonomy" id="1306990"/>
    <lineage>
        <taxon>Bacteria</taxon>
        <taxon>Bacillati</taxon>
        <taxon>Actinomycetota</taxon>
        <taxon>Actinomycetes</taxon>
        <taxon>Kitasatosporales</taxon>
        <taxon>Streptomycetaceae</taxon>
        <taxon>Streptomyces</taxon>
    </lineage>
</organism>
<dbReference type="RefSeq" id="WP_388109088.1">
    <property type="nucleotide sequence ID" value="NZ_JBIAHM010000008.1"/>
</dbReference>
<dbReference type="SUPFAM" id="SSF52833">
    <property type="entry name" value="Thioredoxin-like"/>
    <property type="match status" value="1"/>
</dbReference>
<gene>
    <name evidence="13" type="ORF">ACFYNQ_24325</name>
</gene>
<accession>A0ABW6M6B2</accession>
<dbReference type="PANTHER" id="PTHR42801:SF7">
    <property type="entry name" value="SLL1159 PROTEIN"/>
    <property type="match status" value="1"/>
</dbReference>
<evidence type="ECO:0000256" key="2">
    <source>
        <dbReference type="ARBA" id="ARBA00013017"/>
    </source>
</evidence>
<comment type="caution">
    <text evidence="13">The sequence shown here is derived from an EMBL/GenBank/DDBJ whole genome shotgun (WGS) entry which is preliminary data.</text>
</comment>
<dbReference type="PROSITE" id="PS51352">
    <property type="entry name" value="THIOREDOXIN_2"/>
    <property type="match status" value="1"/>
</dbReference>
<evidence type="ECO:0000313" key="13">
    <source>
        <dbReference type="EMBL" id="MFE9601680.1"/>
    </source>
</evidence>
<keyword evidence="6" id="KW-1015">Disulfide bond</keyword>
<dbReference type="Pfam" id="PF00578">
    <property type="entry name" value="AhpC-TSA"/>
    <property type="match status" value="1"/>
</dbReference>
<evidence type="ECO:0000256" key="5">
    <source>
        <dbReference type="ARBA" id="ARBA00023002"/>
    </source>
</evidence>
<keyword evidence="5" id="KW-0560">Oxidoreductase</keyword>
<evidence type="ECO:0000313" key="14">
    <source>
        <dbReference type="Proteomes" id="UP001601303"/>
    </source>
</evidence>
<feature type="domain" description="Thioredoxin" evidence="12">
    <location>
        <begin position="49"/>
        <end position="223"/>
    </location>
</feature>
<evidence type="ECO:0000256" key="7">
    <source>
        <dbReference type="ARBA" id="ARBA00023284"/>
    </source>
</evidence>
<evidence type="ECO:0000256" key="3">
    <source>
        <dbReference type="ARBA" id="ARBA00022559"/>
    </source>
</evidence>
<evidence type="ECO:0000256" key="6">
    <source>
        <dbReference type="ARBA" id="ARBA00023157"/>
    </source>
</evidence>
<reference evidence="13 14" key="1">
    <citation type="submission" date="2024-10" db="EMBL/GenBank/DDBJ databases">
        <title>The Natural Products Discovery Center: Release of the First 8490 Sequenced Strains for Exploring Actinobacteria Biosynthetic Diversity.</title>
        <authorList>
            <person name="Kalkreuter E."/>
            <person name="Kautsar S.A."/>
            <person name="Yang D."/>
            <person name="Bader C.D."/>
            <person name="Teijaro C.N."/>
            <person name="Fluegel L."/>
            <person name="Davis C.M."/>
            <person name="Simpson J.R."/>
            <person name="Lauterbach L."/>
            <person name="Steele A.D."/>
            <person name="Gui C."/>
            <person name="Meng S."/>
            <person name="Li G."/>
            <person name="Viehrig K."/>
            <person name="Ye F."/>
            <person name="Su P."/>
            <person name="Kiefer A.F."/>
            <person name="Nichols A."/>
            <person name="Cepeda A.J."/>
            <person name="Yan W."/>
            <person name="Fan B."/>
            <person name="Jiang Y."/>
            <person name="Adhikari A."/>
            <person name="Zheng C.-J."/>
            <person name="Schuster L."/>
            <person name="Cowan T.M."/>
            <person name="Smanski M.J."/>
            <person name="Chevrette M.G."/>
            <person name="De Carvalho L.P.S."/>
            <person name="Shen B."/>
        </authorList>
    </citation>
    <scope>NUCLEOTIDE SEQUENCE [LARGE SCALE GENOMIC DNA]</scope>
    <source>
        <strain evidence="13 14">NPDC006488</strain>
    </source>
</reference>
<dbReference type="InterPro" id="IPR050924">
    <property type="entry name" value="Peroxiredoxin_BCP/PrxQ"/>
</dbReference>
<dbReference type="InterPro" id="IPR013766">
    <property type="entry name" value="Thioredoxin_domain"/>
</dbReference>
<keyword evidence="14" id="KW-1185">Reference proteome</keyword>
<keyword evidence="4" id="KW-0049">Antioxidant</keyword>
<sequence>MSDPHDDELASLTKELDDFAAAVNRPESAKSAINDAFDEIDKRGLVPGLKIGETAPDFTLPDAKGGQVRLADRLAQGPAVLTFYRGSWCPYCNLELRAYQQALPQFQKAGASLIAISPQQPDDALSMTEKHDLEYDVLSDVEQSVLAAYRIRFDLPPHVTEHMLDGTLAALAKQQPEGHYSLPVPATFVLDQEGVIRARHVSMAYRTRMEPAEALEAVRKIQAAEAR</sequence>
<evidence type="ECO:0000256" key="8">
    <source>
        <dbReference type="ARBA" id="ARBA00032824"/>
    </source>
</evidence>
<comment type="similarity">
    <text evidence="9">Belongs to the peroxiredoxin family. BCP/PrxQ subfamily.</text>
</comment>
<evidence type="ECO:0000256" key="9">
    <source>
        <dbReference type="ARBA" id="ARBA00038489"/>
    </source>
</evidence>
<keyword evidence="3" id="KW-0575">Peroxidase</keyword>
<keyword evidence="7" id="KW-0676">Redox-active center</keyword>
<dbReference type="EC" id="1.11.1.24" evidence="2"/>
<evidence type="ECO:0000259" key="12">
    <source>
        <dbReference type="PROSITE" id="PS51352"/>
    </source>
</evidence>
<protein>
    <recommendedName>
        <fullName evidence="2">thioredoxin-dependent peroxiredoxin</fullName>
        <ecNumber evidence="2">1.11.1.24</ecNumber>
    </recommendedName>
    <alternativeName>
        <fullName evidence="10">Bacterioferritin comigratory protein</fullName>
    </alternativeName>
    <alternativeName>
        <fullName evidence="8">Thioredoxin peroxidase</fullName>
    </alternativeName>
</protein>
<evidence type="ECO:0000256" key="1">
    <source>
        <dbReference type="ARBA" id="ARBA00003330"/>
    </source>
</evidence>